<dbReference type="PANTHER" id="PTHR37305">
    <property type="entry name" value="INTEGRAL MEMBRANE PROTEIN-RELATED"/>
    <property type="match status" value="1"/>
</dbReference>
<evidence type="ECO:0000313" key="3">
    <source>
        <dbReference type="Proteomes" id="UP000683246"/>
    </source>
</evidence>
<sequence length="244" mass="26828">MKQLLTLSQSEFDKIIEKRKSKVLIILVGMMLLGAGGLYFYVENNLNLTTISGSNFSVWILESLMGFILPFFAAMVIADSIAGESQVGTMANVYALPVTRQTMYVSKIIASLSYVAMIVGVIFVMTLMVGIVTTGLDILFSLGMILTTYLKAIAALGLVIACVGYLALWMKSSSMTLVVSTILFIVMNIFGLFIGTWDGLLPTTVIGSFDKIFTQNHMSLLVNMISYYIILIIIGIFKFQKKEV</sequence>
<organism evidence="2 3">
    <name type="scientific">Vallitalea pronyensis</name>
    <dbReference type="NCBI Taxonomy" id="1348613"/>
    <lineage>
        <taxon>Bacteria</taxon>
        <taxon>Bacillati</taxon>
        <taxon>Bacillota</taxon>
        <taxon>Clostridia</taxon>
        <taxon>Lachnospirales</taxon>
        <taxon>Vallitaleaceae</taxon>
        <taxon>Vallitalea</taxon>
    </lineage>
</organism>
<keyword evidence="1" id="KW-1133">Transmembrane helix</keyword>
<feature type="transmembrane region" description="Helical" evidence="1">
    <location>
        <begin position="108"/>
        <end position="132"/>
    </location>
</feature>
<dbReference type="Pfam" id="PF12730">
    <property type="entry name" value="ABC2_membrane_4"/>
    <property type="match status" value="1"/>
</dbReference>
<feature type="transmembrane region" description="Helical" evidence="1">
    <location>
        <begin position="175"/>
        <end position="197"/>
    </location>
</feature>
<reference evidence="2" key="1">
    <citation type="submission" date="2020-07" db="EMBL/GenBank/DDBJ databases">
        <title>Vallitalea pronyensis genome.</title>
        <authorList>
            <person name="Postec A."/>
        </authorList>
    </citation>
    <scope>NUCLEOTIDE SEQUENCE</scope>
    <source>
        <strain evidence="2">FatNI3</strain>
    </source>
</reference>
<feature type="transmembrane region" description="Helical" evidence="1">
    <location>
        <begin position="138"/>
        <end position="168"/>
    </location>
</feature>
<evidence type="ECO:0000313" key="2">
    <source>
        <dbReference type="EMBL" id="QUI20976.1"/>
    </source>
</evidence>
<feature type="transmembrane region" description="Helical" evidence="1">
    <location>
        <begin position="56"/>
        <end position="78"/>
    </location>
</feature>
<feature type="transmembrane region" description="Helical" evidence="1">
    <location>
        <begin position="21"/>
        <end position="41"/>
    </location>
</feature>
<dbReference type="Proteomes" id="UP000683246">
    <property type="component" value="Chromosome"/>
</dbReference>
<gene>
    <name evidence="2" type="ORF">HZI73_01100</name>
</gene>
<dbReference type="AlphaFoldDB" id="A0A8J8MG78"/>
<feature type="transmembrane region" description="Helical" evidence="1">
    <location>
        <begin position="217"/>
        <end position="237"/>
    </location>
</feature>
<dbReference type="PANTHER" id="PTHR37305:SF1">
    <property type="entry name" value="MEMBRANE PROTEIN"/>
    <property type="match status" value="1"/>
</dbReference>
<keyword evidence="1" id="KW-0812">Transmembrane</keyword>
<dbReference type="KEGG" id="vpy:HZI73_01100"/>
<proteinExistence type="predicted"/>
<keyword evidence="3" id="KW-1185">Reference proteome</keyword>
<dbReference type="RefSeq" id="WP_212696435.1">
    <property type="nucleotide sequence ID" value="NZ_CP058649.1"/>
</dbReference>
<protein>
    <submittedName>
        <fullName evidence="2">ABC transporter permease</fullName>
    </submittedName>
</protein>
<name>A0A8J8MG78_9FIRM</name>
<dbReference type="EMBL" id="CP058649">
    <property type="protein sequence ID" value="QUI20976.1"/>
    <property type="molecule type" value="Genomic_DNA"/>
</dbReference>
<evidence type="ECO:0000256" key="1">
    <source>
        <dbReference type="SAM" id="Phobius"/>
    </source>
</evidence>
<keyword evidence="1" id="KW-0472">Membrane</keyword>
<accession>A0A8J8MG78</accession>